<evidence type="ECO:0000256" key="7">
    <source>
        <dbReference type="ARBA" id="ARBA00022490"/>
    </source>
</evidence>
<dbReference type="InterPro" id="IPR036618">
    <property type="entry name" value="PtsI_HPr-bd_sf"/>
</dbReference>
<evidence type="ECO:0000256" key="2">
    <source>
        <dbReference type="ARBA" id="ARBA00001946"/>
    </source>
</evidence>
<dbReference type="InterPro" id="IPR006318">
    <property type="entry name" value="PTS_EI-like"/>
</dbReference>
<dbReference type="SUPFAM" id="SSF55781">
    <property type="entry name" value="GAF domain-like"/>
    <property type="match status" value="1"/>
</dbReference>
<dbReference type="eggNOG" id="COG3605">
    <property type="taxonomic scope" value="Bacteria"/>
</dbReference>
<evidence type="ECO:0000256" key="6">
    <source>
        <dbReference type="ARBA" id="ARBA00022448"/>
    </source>
</evidence>
<dbReference type="NCBIfam" id="NF008283">
    <property type="entry name" value="PRK11061.1"/>
    <property type="match status" value="1"/>
</dbReference>
<gene>
    <name evidence="15" type="ordered locus">Nwat_1583</name>
</gene>
<dbReference type="PROSITE" id="PS00742">
    <property type="entry name" value="PEP_ENZYMES_2"/>
    <property type="match status" value="1"/>
</dbReference>
<evidence type="ECO:0000256" key="13">
    <source>
        <dbReference type="ARBA" id="ARBA00022842"/>
    </source>
</evidence>
<dbReference type="SUPFAM" id="SSF51621">
    <property type="entry name" value="Phosphoenolpyruvate/pyruvate domain"/>
    <property type="match status" value="1"/>
</dbReference>
<keyword evidence="6" id="KW-0813">Transport</keyword>
<dbReference type="Gene3D" id="3.50.30.10">
    <property type="entry name" value="Phosphohistidine domain"/>
    <property type="match status" value="1"/>
</dbReference>
<dbReference type="InterPro" id="IPR015813">
    <property type="entry name" value="Pyrv/PenolPyrv_kinase-like_dom"/>
</dbReference>
<dbReference type="GO" id="GO:0005737">
    <property type="term" value="C:cytoplasm"/>
    <property type="evidence" value="ECO:0007669"/>
    <property type="project" value="UniProtKB-SubCell"/>
</dbReference>
<dbReference type="KEGG" id="nwa:Nwat_1583"/>
<dbReference type="SMART" id="SM00065">
    <property type="entry name" value="GAF"/>
    <property type="match status" value="1"/>
</dbReference>
<comment type="subcellular location">
    <subcellularLocation>
        <location evidence="3">Cytoplasm</location>
    </subcellularLocation>
</comment>
<keyword evidence="16" id="KW-1185">Reference proteome</keyword>
<dbReference type="PRINTS" id="PR01736">
    <property type="entry name" value="PHPHTRNFRASE"/>
</dbReference>
<dbReference type="InterPro" id="IPR008279">
    <property type="entry name" value="PEP-util_enz_mobile_dom"/>
</dbReference>
<evidence type="ECO:0000256" key="1">
    <source>
        <dbReference type="ARBA" id="ARBA00000683"/>
    </source>
</evidence>
<dbReference type="InterPro" id="IPR036637">
    <property type="entry name" value="Phosphohistidine_dom_sf"/>
</dbReference>
<accession>D8K6E6</accession>
<evidence type="ECO:0000256" key="11">
    <source>
        <dbReference type="ARBA" id="ARBA00022723"/>
    </source>
</evidence>
<dbReference type="GO" id="GO:0009401">
    <property type="term" value="P:phosphoenolpyruvate-dependent sugar phosphotransferase system"/>
    <property type="evidence" value="ECO:0007669"/>
    <property type="project" value="UniProtKB-KW"/>
</dbReference>
<dbReference type="Gene3D" id="3.30.450.40">
    <property type="match status" value="1"/>
</dbReference>
<keyword evidence="11" id="KW-0479">Metal-binding</keyword>
<dbReference type="InterPro" id="IPR029016">
    <property type="entry name" value="GAF-like_dom_sf"/>
</dbReference>
<evidence type="ECO:0000256" key="4">
    <source>
        <dbReference type="ARBA" id="ARBA00007837"/>
    </source>
</evidence>
<evidence type="ECO:0000256" key="9">
    <source>
        <dbReference type="ARBA" id="ARBA00022679"/>
    </source>
</evidence>
<keyword evidence="13" id="KW-0460">Magnesium</keyword>
<keyword evidence="10" id="KW-0598">Phosphotransferase system</keyword>
<organism evidence="15 16">
    <name type="scientific">Nitrosococcus watsoni (strain C-113)</name>
    <dbReference type="NCBI Taxonomy" id="105559"/>
    <lineage>
        <taxon>Bacteria</taxon>
        <taxon>Pseudomonadati</taxon>
        <taxon>Pseudomonadota</taxon>
        <taxon>Gammaproteobacteria</taxon>
        <taxon>Chromatiales</taxon>
        <taxon>Chromatiaceae</taxon>
        <taxon>Nitrosococcus</taxon>
    </lineage>
</organism>
<dbReference type="Pfam" id="PF02896">
    <property type="entry name" value="PEP-utilizers_C"/>
    <property type="match status" value="1"/>
</dbReference>
<name>D8K6E6_NITWC</name>
<evidence type="ECO:0000256" key="12">
    <source>
        <dbReference type="ARBA" id="ARBA00022777"/>
    </source>
</evidence>
<dbReference type="SUPFAM" id="SSF52009">
    <property type="entry name" value="Phosphohistidine domain"/>
    <property type="match status" value="1"/>
</dbReference>
<dbReference type="EMBL" id="CP002086">
    <property type="protein sequence ID" value="ADJ28473.1"/>
    <property type="molecule type" value="Genomic_DNA"/>
</dbReference>
<dbReference type="Proteomes" id="UP000000393">
    <property type="component" value="Chromosome"/>
</dbReference>
<evidence type="ECO:0000259" key="14">
    <source>
        <dbReference type="SMART" id="SM00065"/>
    </source>
</evidence>
<dbReference type="PANTHER" id="PTHR46244">
    <property type="entry name" value="PHOSPHOENOLPYRUVATE-PROTEIN PHOSPHOTRANSFERASE"/>
    <property type="match status" value="1"/>
</dbReference>
<evidence type="ECO:0000256" key="10">
    <source>
        <dbReference type="ARBA" id="ARBA00022683"/>
    </source>
</evidence>
<comment type="catalytic activity">
    <reaction evidence="1">
        <text>L-histidyl-[protein] + phosphoenolpyruvate = N(pros)-phospho-L-histidyl-[protein] + pyruvate</text>
        <dbReference type="Rhea" id="RHEA:23880"/>
        <dbReference type="Rhea" id="RHEA-COMP:9745"/>
        <dbReference type="Rhea" id="RHEA-COMP:9746"/>
        <dbReference type="ChEBI" id="CHEBI:15361"/>
        <dbReference type="ChEBI" id="CHEBI:29979"/>
        <dbReference type="ChEBI" id="CHEBI:58702"/>
        <dbReference type="ChEBI" id="CHEBI:64837"/>
        <dbReference type="EC" id="2.7.3.9"/>
    </reaction>
</comment>
<keyword evidence="9" id="KW-0808">Transferase</keyword>
<evidence type="ECO:0000313" key="16">
    <source>
        <dbReference type="Proteomes" id="UP000000393"/>
    </source>
</evidence>
<dbReference type="GO" id="GO:0016301">
    <property type="term" value="F:kinase activity"/>
    <property type="evidence" value="ECO:0007669"/>
    <property type="project" value="UniProtKB-KW"/>
</dbReference>
<keyword evidence="12" id="KW-0418">Kinase</keyword>
<evidence type="ECO:0000256" key="8">
    <source>
        <dbReference type="ARBA" id="ARBA00022597"/>
    </source>
</evidence>
<dbReference type="InterPro" id="IPR050499">
    <property type="entry name" value="PEP-utilizing_PTS_enzyme"/>
</dbReference>
<feature type="domain" description="GAF" evidence="14">
    <location>
        <begin position="53"/>
        <end position="199"/>
    </location>
</feature>
<dbReference type="InterPro" id="IPR040442">
    <property type="entry name" value="Pyrv_kinase-like_dom_sf"/>
</dbReference>
<dbReference type="EC" id="2.7.3.9" evidence="5"/>
<proteinExistence type="inferred from homology"/>
<dbReference type="InterPro" id="IPR000121">
    <property type="entry name" value="PEP_util_C"/>
</dbReference>
<evidence type="ECO:0000256" key="3">
    <source>
        <dbReference type="ARBA" id="ARBA00004496"/>
    </source>
</evidence>
<comment type="similarity">
    <text evidence="4">Belongs to the PEP-utilizing enzyme family.</text>
</comment>
<comment type="cofactor">
    <cofactor evidence="2">
        <name>Mg(2+)</name>
        <dbReference type="ChEBI" id="CHEBI:18420"/>
    </cofactor>
</comment>
<dbReference type="STRING" id="105559.Nwat_1583"/>
<dbReference type="Pfam" id="PF05524">
    <property type="entry name" value="PEP-utilisers_N"/>
    <property type="match status" value="1"/>
</dbReference>
<dbReference type="Gene3D" id="3.20.20.60">
    <property type="entry name" value="Phosphoenolpyruvate-binding domains"/>
    <property type="match status" value="1"/>
</dbReference>
<dbReference type="Pfam" id="PF00391">
    <property type="entry name" value="PEP-utilizers"/>
    <property type="match status" value="1"/>
</dbReference>
<dbReference type="Gene3D" id="1.10.274.10">
    <property type="entry name" value="PtsI, HPr-binding domain"/>
    <property type="match status" value="1"/>
</dbReference>
<sequence length="791" mass="87359">MVRIHVRKWMKQDQGNNMTGTQTKLSDLPAGPISSRSLDSLSRIVREVSLATSLEEVLQVIVVQTRKTMAVDVCSVYLTESNGSHVLMATQGLHPEAVGKVRLIPREGLVGLVAERAEPVNLENAAAHPHFKFIPGSGEEPFQAFLGVPVLHQRKLLGVLVVQQKIARQFDEVDVSFLFTLAAQLGGVIAHARASGVLQKPMDSQNENGPERYLTGIIGAPGVALGKGVVVYSATGLETVPERQVANIEEEERIFRLAIDHVSQEIQSLGNHLELALANEYQPLFKAYAMLTGSQSLVEATVERIRAGEWAPSALSTVIKEQARRLEAQEDPYLRERGNDLREIGRRILGYLQNIAPISLEYPENTILIGENLSAMDLAEVPIGRLAGVISAHGSGFSHVAILAHAMSIPAIMGISKANLGQFDQRELILDGYQGRVHLEPGRLVRREFARLARQEQQLTEELKGLRDLPAKTPDGFRVHLYANIGLLADIELSRAAGTEGVGLYRTELLFMVRDQFPTEEEQYVVYRELLQAFTPLPVVLRVLDVGGDKFLPYFSIEEANPFLGWRGIRVILDHPEIFLTQVRAALRAAEGLSNLNLLFPMISAVSELEEAIHIVRRAYEELVEEGVRVTWPRVGVMIEVPAAVYQAEALARRVDFFSIGTNDLVQYLLAVDRSNERVAELYHSLHPAVLAAIHAVVKAARRHHKPVSVCGEMAGEATAAILLLGMGIDNLSLTAGDLPRIKWIIRNFSQQHARDLLARALQEEEPEPIYRMLCQALDNFGLGGLIRGVK</sequence>
<keyword evidence="8" id="KW-0762">Sugar transport</keyword>
<reference evidence="15 16" key="1">
    <citation type="submission" date="2010-06" db="EMBL/GenBank/DDBJ databases">
        <title>Complete sequence of chromosome of Nitrosococcus watsoni C-113.</title>
        <authorList>
            <consortium name="US DOE Joint Genome Institute"/>
            <person name="Lucas S."/>
            <person name="Copeland A."/>
            <person name="Lapidus A."/>
            <person name="Cheng J.-F."/>
            <person name="Bruce D."/>
            <person name="Goodwin L."/>
            <person name="Pitluck S."/>
            <person name="Malfatti S.A."/>
            <person name="Chain P.S.G."/>
            <person name="Land M."/>
            <person name="Hauser L."/>
            <person name="Kyrpides N."/>
            <person name="Ivanova N."/>
            <person name="Cambell M.A."/>
            <person name="Heidelberg J.F."/>
            <person name="Klotz M.G."/>
            <person name="Woyke T."/>
        </authorList>
    </citation>
    <scope>NUCLEOTIDE SEQUENCE [LARGE SCALE GENOMIC DNA]</scope>
    <source>
        <strain evidence="15 16">C-113</strain>
    </source>
</reference>
<protein>
    <recommendedName>
        <fullName evidence="5">phosphoenolpyruvate--protein phosphotransferase</fullName>
        <ecNumber evidence="5">2.7.3.9</ecNumber>
    </recommendedName>
</protein>
<dbReference type="AlphaFoldDB" id="D8K6E6"/>
<evidence type="ECO:0000256" key="5">
    <source>
        <dbReference type="ARBA" id="ARBA00012232"/>
    </source>
</evidence>
<dbReference type="SUPFAM" id="SSF47831">
    <property type="entry name" value="Enzyme I of the PEP:sugar phosphotransferase system HPr-binding (sub)domain"/>
    <property type="match status" value="1"/>
</dbReference>
<dbReference type="Pfam" id="PF01590">
    <property type="entry name" value="GAF"/>
    <property type="match status" value="1"/>
</dbReference>
<keyword evidence="7" id="KW-0963">Cytoplasm</keyword>
<dbReference type="InterPro" id="IPR023151">
    <property type="entry name" value="PEP_util_CS"/>
</dbReference>
<dbReference type="NCBIfam" id="TIGR01417">
    <property type="entry name" value="PTS_I_fam"/>
    <property type="match status" value="1"/>
</dbReference>
<dbReference type="InterPro" id="IPR003018">
    <property type="entry name" value="GAF"/>
</dbReference>
<dbReference type="GO" id="GO:0008965">
    <property type="term" value="F:phosphoenolpyruvate-protein phosphotransferase activity"/>
    <property type="evidence" value="ECO:0007669"/>
    <property type="project" value="UniProtKB-EC"/>
</dbReference>
<dbReference type="HOGENOM" id="CLU_007308_7_1_6"/>
<evidence type="ECO:0000313" key="15">
    <source>
        <dbReference type="EMBL" id="ADJ28473.1"/>
    </source>
</evidence>
<dbReference type="InterPro" id="IPR008731">
    <property type="entry name" value="PTS_EIN"/>
</dbReference>
<dbReference type="GO" id="GO:0046872">
    <property type="term" value="F:metal ion binding"/>
    <property type="evidence" value="ECO:0007669"/>
    <property type="project" value="UniProtKB-KW"/>
</dbReference>
<dbReference type="PANTHER" id="PTHR46244:SF1">
    <property type="entry name" value="PHOSPHOENOLPYRUVATE-DEPENDENT PHOSPHOTRANSFERASE SYSTEM"/>
    <property type="match status" value="1"/>
</dbReference>